<dbReference type="InterPro" id="IPR008030">
    <property type="entry name" value="NmrA-like"/>
</dbReference>
<keyword evidence="1" id="KW-0521">NADP</keyword>
<protein>
    <submittedName>
        <fullName evidence="4">Putative isoflavone reductase family protein</fullName>
    </submittedName>
</protein>
<dbReference type="Gene3D" id="3.90.25.10">
    <property type="entry name" value="UDP-galactose 4-epimerase, domain 1"/>
    <property type="match status" value="1"/>
</dbReference>
<evidence type="ECO:0000259" key="3">
    <source>
        <dbReference type="Pfam" id="PF05368"/>
    </source>
</evidence>
<dbReference type="Proteomes" id="UP000799640">
    <property type="component" value="Unassembled WGS sequence"/>
</dbReference>
<accession>A0A6G1HVP7</accession>
<gene>
    <name evidence="4" type="ORF">EJ06DRAFT_530877</name>
</gene>
<dbReference type="SUPFAM" id="SSF51735">
    <property type="entry name" value="NAD(P)-binding Rossmann-fold domains"/>
    <property type="match status" value="1"/>
</dbReference>
<dbReference type="Gene3D" id="3.40.50.720">
    <property type="entry name" value="NAD(P)-binding Rossmann-like Domain"/>
    <property type="match status" value="1"/>
</dbReference>
<dbReference type="GO" id="GO:0016491">
    <property type="term" value="F:oxidoreductase activity"/>
    <property type="evidence" value="ECO:0007669"/>
    <property type="project" value="UniProtKB-KW"/>
</dbReference>
<evidence type="ECO:0000256" key="2">
    <source>
        <dbReference type="ARBA" id="ARBA00023002"/>
    </source>
</evidence>
<dbReference type="Pfam" id="PF05368">
    <property type="entry name" value="NmrA"/>
    <property type="match status" value="1"/>
</dbReference>
<evidence type="ECO:0000313" key="5">
    <source>
        <dbReference type="Proteomes" id="UP000799640"/>
    </source>
</evidence>
<dbReference type="AlphaFoldDB" id="A0A6G1HVP7"/>
<name>A0A6G1HVP7_9PEZI</name>
<evidence type="ECO:0000256" key="1">
    <source>
        <dbReference type="ARBA" id="ARBA00022857"/>
    </source>
</evidence>
<dbReference type="PANTHER" id="PTHR47706">
    <property type="entry name" value="NMRA-LIKE FAMILY PROTEIN"/>
    <property type="match status" value="1"/>
</dbReference>
<organism evidence="4 5">
    <name type="scientific">Trichodelitschia bisporula</name>
    <dbReference type="NCBI Taxonomy" id="703511"/>
    <lineage>
        <taxon>Eukaryota</taxon>
        <taxon>Fungi</taxon>
        <taxon>Dikarya</taxon>
        <taxon>Ascomycota</taxon>
        <taxon>Pezizomycotina</taxon>
        <taxon>Dothideomycetes</taxon>
        <taxon>Dothideomycetes incertae sedis</taxon>
        <taxon>Phaeotrichales</taxon>
        <taxon>Phaeotrichaceae</taxon>
        <taxon>Trichodelitschia</taxon>
    </lineage>
</organism>
<feature type="domain" description="NmrA-like" evidence="3">
    <location>
        <begin position="8"/>
        <end position="265"/>
    </location>
</feature>
<keyword evidence="2" id="KW-0560">Oxidoreductase</keyword>
<dbReference type="InterPro" id="IPR051609">
    <property type="entry name" value="NmrA/Isoflavone_reductase-like"/>
</dbReference>
<reference evidence="4" key="1">
    <citation type="journal article" date="2020" name="Stud. Mycol.">
        <title>101 Dothideomycetes genomes: a test case for predicting lifestyles and emergence of pathogens.</title>
        <authorList>
            <person name="Haridas S."/>
            <person name="Albert R."/>
            <person name="Binder M."/>
            <person name="Bloem J."/>
            <person name="Labutti K."/>
            <person name="Salamov A."/>
            <person name="Andreopoulos B."/>
            <person name="Baker S."/>
            <person name="Barry K."/>
            <person name="Bills G."/>
            <person name="Bluhm B."/>
            <person name="Cannon C."/>
            <person name="Castanera R."/>
            <person name="Culley D."/>
            <person name="Daum C."/>
            <person name="Ezra D."/>
            <person name="Gonzalez J."/>
            <person name="Henrissat B."/>
            <person name="Kuo A."/>
            <person name="Liang C."/>
            <person name="Lipzen A."/>
            <person name="Lutzoni F."/>
            <person name="Magnuson J."/>
            <person name="Mondo S."/>
            <person name="Nolan M."/>
            <person name="Ohm R."/>
            <person name="Pangilinan J."/>
            <person name="Park H.-J."/>
            <person name="Ramirez L."/>
            <person name="Alfaro M."/>
            <person name="Sun H."/>
            <person name="Tritt A."/>
            <person name="Yoshinaga Y."/>
            <person name="Zwiers L.-H."/>
            <person name="Turgeon B."/>
            <person name="Goodwin S."/>
            <person name="Spatafora J."/>
            <person name="Crous P."/>
            <person name="Grigoriev I."/>
        </authorList>
    </citation>
    <scope>NUCLEOTIDE SEQUENCE</scope>
    <source>
        <strain evidence="4">CBS 262.69</strain>
    </source>
</reference>
<dbReference type="PANTHER" id="PTHR47706:SF11">
    <property type="entry name" value="ISOFLAVONE REDUCTASE FAMILY PROTEIN (AFU_ORTHOLOGUE AFUA_1G12510)"/>
    <property type="match status" value="1"/>
</dbReference>
<evidence type="ECO:0000313" key="4">
    <source>
        <dbReference type="EMBL" id="KAF2400128.1"/>
    </source>
</evidence>
<dbReference type="InterPro" id="IPR036291">
    <property type="entry name" value="NAD(P)-bd_dom_sf"/>
</dbReference>
<keyword evidence="5" id="KW-1185">Reference proteome</keyword>
<sequence>MAAAKTEEGVLVIGATGLIGVFITRALIGSLKAGEFKRLGVFTSQKTVTEKADLIEDWKSNGLEIFVGSLDDEKDVLAAYEGFDTIVSALGRGALEKQIPLLRLAEATPSITRFFPSEYGTDIEYFPESVHEKPHQNKLKVRAYIRESVKRVQHSYLVTGPFADGYLSKPRVEPRVGGFDVKGKKAWLLGTPEGKISLTTNEDVGKLLAAAIRHPEVAQGKALKVNSFTAIQAEILTEFERQTGAKWESEYTSVEVLQKIEQVAYDAGHPFAVGVTLRRIWTQGGTLYEKRDNEDMGVTDTDTLEVAVRRAIAEQS</sequence>
<dbReference type="OrthoDB" id="419598at2759"/>
<proteinExistence type="predicted"/>
<dbReference type="EMBL" id="ML996696">
    <property type="protein sequence ID" value="KAF2400128.1"/>
    <property type="molecule type" value="Genomic_DNA"/>
</dbReference>